<dbReference type="InterPro" id="IPR001272">
    <property type="entry name" value="PEP_carboxykinase_ATP"/>
</dbReference>
<dbReference type="Gene3D" id="3.90.228.20">
    <property type="match status" value="1"/>
</dbReference>
<gene>
    <name evidence="13 14" type="primary">pckA</name>
    <name evidence="14" type="ORF">HMPREF9081_0960</name>
</gene>
<dbReference type="FunFam" id="3.40.449.10:FF:000001">
    <property type="entry name" value="Phosphoenolpyruvate carboxykinase (ATP)"/>
    <property type="match status" value="1"/>
</dbReference>
<dbReference type="InterPro" id="IPR008210">
    <property type="entry name" value="PEP_carboxykinase_N"/>
</dbReference>
<dbReference type="InterPro" id="IPR015994">
    <property type="entry name" value="PEPCK_ATP_CS"/>
</dbReference>
<keyword evidence="4 13" id="KW-0312">Gluconeogenesis</keyword>
<evidence type="ECO:0000256" key="5">
    <source>
        <dbReference type="ARBA" id="ARBA00022490"/>
    </source>
</evidence>
<keyword evidence="10 13" id="KW-0464">Manganese</keyword>
<dbReference type="GO" id="GO:0004612">
    <property type="term" value="F:phosphoenolpyruvate carboxykinase (ATP) activity"/>
    <property type="evidence" value="ECO:0007669"/>
    <property type="project" value="UniProtKB-UniRule"/>
</dbReference>
<evidence type="ECO:0000256" key="4">
    <source>
        <dbReference type="ARBA" id="ARBA00022432"/>
    </source>
</evidence>
<evidence type="ECO:0000256" key="6">
    <source>
        <dbReference type="ARBA" id="ARBA00022723"/>
    </source>
</evidence>
<feature type="binding site" evidence="13">
    <location>
        <position position="352"/>
    </location>
    <ligand>
        <name>ATP</name>
        <dbReference type="ChEBI" id="CHEBI:30616"/>
    </ligand>
</feature>
<dbReference type="HOGENOM" id="CLU_018247_0_1_9"/>
<feature type="binding site" evidence="13">
    <location>
        <position position="250"/>
    </location>
    <ligand>
        <name>Mn(2+)</name>
        <dbReference type="ChEBI" id="CHEBI:29035"/>
    </ligand>
</feature>
<feature type="binding site" evidence="13">
    <location>
        <position position="478"/>
    </location>
    <ligand>
        <name>ATP</name>
        <dbReference type="ChEBI" id="CHEBI:30616"/>
    </ligand>
</feature>
<keyword evidence="14" id="KW-0418">Kinase</keyword>
<dbReference type="GO" id="GO:0046872">
    <property type="term" value="F:metal ion binding"/>
    <property type="evidence" value="ECO:0007669"/>
    <property type="project" value="UniProtKB-KW"/>
</dbReference>
<dbReference type="UniPathway" id="UPA00138"/>
<feature type="binding site" evidence="13">
    <location>
        <position position="231"/>
    </location>
    <ligand>
        <name>ATP</name>
        <dbReference type="ChEBI" id="CHEBI:30616"/>
    </ligand>
</feature>
<name>F5RL25_9FIRM</name>
<evidence type="ECO:0000256" key="10">
    <source>
        <dbReference type="ARBA" id="ARBA00023211"/>
    </source>
</evidence>
<dbReference type="GO" id="GO:0016301">
    <property type="term" value="F:kinase activity"/>
    <property type="evidence" value="ECO:0007669"/>
    <property type="project" value="UniProtKB-KW"/>
</dbReference>
<keyword evidence="11 13" id="KW-0456">Lyase</keyword>
<evidence type="ECO:0000313" key="14">
    <source>
        <dbReference type="EMBL" id="EGK60754.1"/>
    </source>
</evidence>
<evidence type="ECO:0000256" key="3">
    <source>
        <dbReference type="ARBA" id="ARBA00012363"/>
    </source>
</evidence>
<dbReference type="Proteomes" id="UP000004067">
    <property type="component" value="Unassembled WGS sequence"/>
</dbReference>
<dbReference type="GO" id="GO:0005524">
    <property type="term" value="F:ATP binding"/>
    <property type="evidence" value="ECO:0007669"/>
    <property type="project" value="UniProtKB-UniRule"/>
</dbReference>
<keyword evidence="14" id="KW-0670">Pyruvate</keyword>
<dbReference type="SUPFAM" id="SSF68923">
    <property type="entry name" value="PEP carboxykinase N-terminal domain"/>
    <property type="match status" value="1"/>
</dbReference>
<keyword evidence="6 13" id="KW-0479">Metal-binding</keyword>
<accession>F5RL25</accession>
<dbReference type="AlphaFoldDB" id="F5RL25"/>
<dbReference type="EC" id="4.1.1.49" evidence="3 13"/>
<feature type="binding site" evidence="13">
    <location>
        <position position="316"/>
    </location>
    <ligand>
        <name>ATP</name>
        <dbReference type="ChEBI" id="CHEBI:30616"/>
    </ligand>
</feature>
<feature type="binding site" evidence="13">
    <location>
        <position position="288"/>
    </location>
    <ligand>
        <name>Mn(2+)</name>
        <dbReference type="ChEBI" id="CHEBI:29035"/>
    </ligand>
</feature>
<dbReference type="GO" id="GO:0005829">
    <property type="term" value="C:cytosol"/>
    <property type="evidence" value="ECO:0007669"/>
    <property type="project" value="TreeGrafter"/>
</dbReference>
<dbReference type="PANTHER" id="PTHR30031:SF0">
    <property type="entry name" value="PHOSPHOENOLPYRUVATE CARBOXYKINASE (ATP)"/>
    <property type="match status" value="1"/>
</dbReference>
<feature type="binding site" evidence="13">
    <location>
        <begin position="472"/>
        <end position="473"/>
    </location>
    <ligand>
        <name>ATP</name>
        <dbReference type="ChEBI" id="CHEBI:30616"/>
    </ligand>
</feature>
<comment type="caution">
    <text evidence="14">The sequence shown here is derived from an EMBL/GenBank/DDBJ whole genome shotgun (WGS) entry which is preliminary data.</text>
</comment>
<dbReference type="GO" id="GO:0006094">
    <property type="term" value="P:gluconeogenesis"/>
    <property type="evidence" value="ECO:0007669"/>
    <property type="project" value="UniProtKB-UniRule"/>
</dbReference>
<dbReference type="PROSITE" id="PS00532">
    <property type="entry name" value="PEPCK_ATP"/>
    <property type="match status" value="1"/>
</dbReference>
<evidence type="ECO:0000256" key="12">
    <source>
        <dbReference type="ARBA" id="ARBA00047371"/>
    </source>
</evidence>
<evidence type="ECO:0000256" key="1">
    <source>
        <dbReference type="ARBA" id="ARBA00004742"/>
    </source>
</evidence>
<comment type="catalytic activity">
    <reaction evidence="12 13">
        <text>oxaloacetate + ATP = phosphoenolpyruvate + ADP + CO2</text>
        <dbReference type="Rhea" id="RHEA:18617"/>
        <dbReference type="ChEBI" id="CHEBI:16452"/>
        <dbReference type="ChEBI" id="CHEBI:16526"/>
        <dbReference type="ChEBI" id="CHEBI:30616"/>
        <dbReference type="ChEBI" id="CHEBI:58702"/>
        <dbReference type="ChEBI" id="CHEBI:456216"/>
        <dbReference type="EC" id="4.1.1.49"/>
    </reaction>
</comment>
<evidence type="ECO:0000256" key="7">
    <source>
        <dbReference type="ARBA" id="ARBA00022741"/>
    </source>
</evidence>
<sequence length="563" mass="63525">MYDIEAILPHINIAKLFLGKEVIIMAKIDLTQYGITGTTEIVHNPDYDQLFREELRPDLEGYERGQVTEMKDAVNVMTGIYTGRSPKDKYIVDDETSHDTVWWTSDEYKNDNHRATQKAWNTVRDIAIRELCNKRLFVVDAFCGANVNTRMAVRFIVEVPWQAHFVTNMFIRPTEKELEEFKPDFVVYNAAKARVMHFGDLGLNSETAVMFNLTSREQIIVNTWYGGEMKKGMFSMMNYYLPLKGISSMHCSANTDKQGQNTTLFFGLSGTGKTTLSTDNERLLIGDDEHGWDDEGVFNYEGGCYAKVINLDPEAEPDIYQAIRRNALLENVTVDLAGRVDFADKTVTENTRVSYPINHIENIVLGHVADKSAGPHAKHVIFLSADAFGVLPPVSILTPEQTKYYFLSGFTSKLAGTERGITEPTPTFSACFGQAFLELHPTKYADELVRKMEEHGSRAYLVNTGWNGTGKRISIQDTRGIIHAIQDGSIDSAPTKKIPYFDFEVPTELPGVDPKILDPRDTYASRTEWDEKAKDLAARFIKNFKKYEGNEEGRVLVPAGPQL</sequence>
<dbReference type="EMBL" id="AFHQ01000028">
    <property type="protein sequence ID" value="EGK60754.1"/>
    <property type="molecule type" value="Genomic_DNA"/>
</dbReference>
<evidence type="ECO:0000256" key="9">
    <source>
        <dbReference type="ARBA" id="ARBA00022840"/>
    </source>
</evidence>
<organism evidence="14 15">
    <name type="scientific">Centipeda periodontii DSM 2778</name>
    <dbReference type="NCBI Taxonomy" id="888060"/>
    <lineage>
        <taxon>Bacteria</taxon>
        <taxon>Bacillati</taxon>
        <taxon>Bacillota</taxon>
        <taxon>Negativicutes</taxon>
        <taxon>Selenomonadales</taxon>
        <taxon>Selenomonadaceae</taxon>
        <taxon>Centipeda</taxon>
    </lineage>
</organism>
<evidence type="ECO:0000256" key="2">
    <source>
        <dbReference type="ARBA" id="ARBA00006052"/>
    </source>
</evidence>
<evidence type="ECO:0000256" key="8">
    <source>
        <dbReference type="ARBA" id="ARBA00022793"/>
    </source>
</evidence>
<keyword evidence="14" id="KW-0808">Transferase</keyword>
<keyword evidence="7 13" id="KW-0547">Nucleotide-binding</keyword>
<comment type="subcellular location">
    <subcellularLocation>
        <location evidence="13">Cytoplasm</location>
    </subcellularLocation>
</comment>
<keyword evidence="9 13" id="KW-0067">ATP-binding</keyword>
<feature type="binding site" evidence="13">
    <location>
        <position position="352"/>
    </location>
    <ligand>
        <name>substrate</name>
    </ligand>
</feature>
<feature type="binding site" evidence="13">
    <location>
        <position position="84"/>
    </location>
    <ligand>
        <name>substrate</name>
    </ligand>
</feature>
<dbReference type="SUPFAM" id="SSF53795">
    <property type="entry name" value="PEP carboxykinase-like"/>
    <property type="match status" value="1"/>
</dbReference>
<feature type="binding site" evidence="13">
    <location>
        <position position="231"/>
    </location>
    <ligand>
        <name>substrate</name>
    </ligand>
</feature>
<comment type="function">
    <text evidence="13">Involved in the gluconeogenesis. Catalyzes the conversion of oxaloacetate (OAA) to phosphoenolpyruvate (PEP) through direct phosphoryl transfer between the nucleoside triphosphate and OAA.</text>
</comment>
<feature type="binding site" evidence="13">
    <location>
        <position position="231"/>
    </location>
    <ligand>
        <name>Mn(2+)</name>
        <dbReference type="ChEBI" id="CHEBI:29035"/>
    </ligand>
</feature>
<dbReference type="STRING" id="888060.HMPREF9081_0960"/>
<proteinExistence type="inferred from homology"/>
<dbReference type="Gene3D" id="2.170.8.10">
    <property type="entry name" value="Phosphoenolpyruvate Carboxykinase, domain 2"/>
    <property type="match status" value="1"/>
</dbReference>
<feature type="binding site" evidence="13">
    <location>
        <position position="225"/>
    </location>
    <ligand>
        <name>substrate</name>
    </ligand>
</feature>
<comment type="pathway">
    <text evidence="1 13">Carbohydrate biosynthesis; gluconeogenesis.</text>
</comment>
<dbReference type="CDD" id="cd00484">
    <property type="entry name" value="PEPCK_ATP"/>
    <property type="match status" value="1"/>
</dbReference>
<dbReference type="NCBIfam" id="NF006819">
    <property type="entry name" value="PRK09344.1-1"/>
    <property type="match status" value="1"/>
</dbReference>
<dbReference type="PANTHER" id="PTHR30031">
    <property type="entry name" value="PHOSPHOENOLPYRUVATE CARBOXYKINASE ATP"/>
    <property type="match status" value="1"/>
</dbReference>
<dbReference type="eggNOG" id="COG1866">
    <property type="taxonomic scope" value="Bacteria"/>
</dbReference>
<feature type="binding site" evidence="13">
    <location>
        <begin position="267"/>
        <end position="275"/>
    </location>
    <ligand>
        <name>ATP</name>
        <dbReference type="ChEBI" id="CHEBI:30616"/>
    </ligand>
</feature>
<keyword evidence="8 13" id="KW-0210">Decarboxylase</keyword>
<dbReference type="NCBIfam" id="TIGR00224">
    <property type="entry name" value="pckA"/>
    <property type="match status" value="1"/>
</dbReference>
<dbReference type="InterPro" id="IPR013035">
    <property type="entry name" value="PEP_carboxykinase_C"/>
</dbReference>
<dbReference type="PIRSF" id="PIRSF006294">
    <property type="entry name" value="PEP_crbxkin"/>
    <property type="match status" value="1"/>
</dbReference>
<dbReference type="NCBIfam" id="NF006820">
    <property type="entry name" value="PRK09344.1-2"/>
    <property type="match status" value="1"/>
</dbReference>
<dbReference type="HAMAP" id="MF_00453">
    <property type="entry name" value="PEPCK_ATP"/>
    <property type="match status" value="1"/>
</dbReference>
<comment type="cofactor">
    <cofactor evidence="13">
        <name>Mn(2+)</name>
        <dbReference type="ChEBI" id="CHEBI:29035"/>
    </cofactor>
    <text evidence="13">Binds 1 Mn(2+) ion per subunit.</text>
</comment>
<keyword evidence="5 13" id="KW-0963">Cytoplasm</keyword>
<comment type="similarity">
    <text evidence="2 13">Belongs to the phosphoenolpyruvate carboxykinase (ATP) family.</text>
</comment>
<protein>
    <recommendedName>
        <fullName evidence="3 13">Phosphoenolpyruvate carboxykinase (ATP)</fullName>
        <shortName evidence="13">PCK</shortName>
        <shortName evidence="13">PEP carboxykinase</shortName>
        <shortName evidence="13">PEPCK</shortName>
        <ecNumber evidence="3 13">4.1.1.49</ecNumber>
    </recommendedName>
</protein>
<dbReference type="NCBIfam" id="NF006821">
    <property type="entry name" value="PRK09344.1-3"/>
    <property type="match status" value="1"/>
</dbReference>
<keyword evidence="15" id="KW-1185">Reference proteome</keyword>
<dbReference type="Pfam" id="PF01293">
    <property type="entry name" value="PEPCK_ATP"/>
    <property type="match status" value="1"/>
</dbReference>
<evidence type="ECO:0000256" key="13">
    <source>
        <dbReference type="HAMAP-Rule" id="MF_00453"/>
    </source>
</evidence>
<feature type="binding site" evidence="13">
    <location>
        <position position="250"/>
    </location>
    <ligand>
        <name>ATP</name>
        <dbReference type="ChEBI" id="CHEBI:30616"/>
    </ligand>
</feature>
<dbReference type="Gene3D" id="3.40.449.10">
    <property type="entry name" value="Phosphoenolpyruvate Carboxykinase, domain 1"/>
    <property type="match status" value="1"/>
</dbReference>
<evidence type="ECO:0000256" key="11">
    <source>
        <dbReference type="ARBA" id="ARBA00023239"/>
    </source>
</evidence>
<evidence type="ECO:0000313" key="15">
    <source>
        <dbReference type="Proteomes" id="UP000004067"/>
    </source>
</evidence>
<reference evidence="14 15" key="1">
    <citation type="submission" date="2011-04" db="EMBL/GenBank/DDBJ databases">
        <authorList>
            <person name="Muzny D."/>
            <person name="Qin X."/>
            <person name="Deng J."/>
            <person name="Jiang H."/>
            <person name="Liu Y."/>
            <person name="Qu J."/>
            <person name="Song X.-Z."/>
            <person name="Zhang L."/>
            <person name="Thornton R."/>
            <person name="Coyle M."/>
            <person name="Francisco L."/>
            <person name="Jackson L."/>
            <person name="Javaid M."/>
            <person name="Korchina V."/>
            <person name="Kovar C."/>
            <person name="Mata R."/>
            <person name="Mathew T."/>
            <person name="Ngo R."/>
            <person name="Nguyen L."/>
            <person name="Nguyen N."/>
            <person name="Okwuonu G."/>
            <person name="Ongeri F."/>
            <person name="Pham C."/>
            <person name="Simmons D."/>
            <person name="Wilczek-Boney K."/>
            <person name="Hale W."/>
            <person name="Jakkamsetti A."/>
            <person name="Pham P."/>
            <person name="Ruth R."/>
            <person name="San Lucas F."/>
            <person name="Warren J."/>
            <person name="Zhang J."/>
            <person name="Zhao Z."/>
            <person name="Zhou C."/>
            <person name="Zhu D."/>
            <person name="Lee S."/>
            <person name="Bess C."/>
            <person name="Blankenburg K."/>
            <person name="Forbes L."/>
            <person name="Fu Q."/>
            <person name="Gubbala S."/>
            <person name="Hirani K."/>
            <person name="Jayaseelan J.C."/>
            <person name="Lara F."/>
            <person name="Munidasa M."/>
            <person name="Palculict T."/>
            <person name="Patil S."/>
            <person name="Pu L.-L."/>
            <person name="Saada N."/>
            <person name="Tang L."/>
            <person name="Weissenberger G."/>
            <person name="Zhu Y."/>
            <person name="Hemphill L."/>
            <person name="Shang Y."/>
            <person name="Youmans B."/>
            <person name="Ayvaz T."/>
            <person name="Ross M."/>
            <person name="Santibanez J."/>
            <person name="Aqrawi P."/>
            <person name="Gross S."/>
            <person name="Joshi V."/>
            <person name="Fowler G."/>
            <person name="Nazareth L."/>
            <person name="Reid J."/>
            <person name="Worley K."/>
            <person name="Petrosino J."/>
            <person name="Highlander S."/>
            <person name="Gibbs R."/>
        </authorList>
    </citation>
    <scope>NUCLEOTIDE SEQUENCE [LARGE SCALE GENOMIC DNA]</scope>
    <source>
        <strain evidence="14 15">DSM 2778</strain>
    </source>
</reference>